<dbReference type="InterPro" id="IPR036737">
    <property type="entry name" value="OmpA-like_sf"/>
</dbReference>
<evidence type="ECO:0000259" key="3">
    <source>
        <dbReference type="PROSITE" id="PS51123"/>
    </source>
</evidence>
<dbReference type="PROSITE" id="PS51123">
    <property type="entry name" value="OMPA_2"/>
    <property type="match status" value="1"/>
</dbReference>
<sequence>MKEKPSEWISISDLMAGVMAVVMLMLVVSVLQNKAAEAAMQVEKQQLDAARQAEKAQGAATQQTRLSALLEAMQADLAHGGEGGLIDVDIKNRRLTLPDNAFGRGSACITDEAKRALTQLSVRVATFIHDYGQGQVLVEGHTDNVPVSRPVTDYARYCTVYDDNYTLSAARAREARKLLVLALDGQQSLRVIVAGYGDSRPKPGLNPASAENRRVEVQLVVSQEDRSLDGR</sequence>
<evidence type="ECO:0000256" key="2">
    <source>
        <dbReference type="SAM" id="Phobius"/>
    </source>
</evidence>
<organism evidence="4 5">
    <name type="scientific">Pseudomonas laurylsulfatiphila</name>
    <dbReference type="NCBI Taxonomy" id="2011015"/>
    <lineage>
        <taxon>Bacteria</taxon>
        <taxon>Pseudomonadati</taxon>
        <taxon>Pseudomonadota</taxon>
        <taxon>Gammaproteobacteria</taxon>
        <taxon>Pseudomonadales</taxon>
        <taxon>Pseudomonadaceae</taxon>
        <taxon>Pseudomonas</taxon>
    </lineage>
</organism>
<gene>
    <name evidence="4" type="ORF">CD175_15110</name>
</gene>
<name>A0A2S6FJM6_9PSED</name>
<feature type="domain" description="OmpA-like" evidence="3">
    <location>
        <begin position="89"/>
        <end position="223"/>
    </location>
</feature>
<proteinExistence type="predicted"/>
<keyword evidence="4" id="KW-0282">Flagellum</keyword>
<keyword evidence="4" id="KW-0969">Cilium</keyword>
<keyword evidence="1 2" id="KW-0472">Membrane</keyword>
<dbReference type="PANTHER" id="PTHR30329">
    <property type="entry name" value="STATOR ELEMENT OF FLAGELLAR MOTOR COMPLEX"/>
    <property type="match status" value="1"/>
</dbReference>
<keyword evidence="2" id="KW-1133">Transmembrane helix</keyword>
<dbReference type="RefSeq" id="WP_104449572.1">
    <property type="nucleotide sequence ID" value="NZ_NIRS01000004.1"/>
</dbReference>
<feature type="transmembrane region" description="Helical" evidence="2">
    <location>
        <begin position="12"/>
        <end position="31"/>
    </location>
</feature>
<dbReference type="InterPro" id="IPR006665">
    <property type="entry name" value="OmpA-like"/>
</dbReference>
<dbReference type="SUPFAM" id="SSF103088">
    <property type="entry name" value="OmpA-like"/>
    <property type="match status" value="1"/>
</dbReference>
<evidence type="ECO:0000313" key="4">
    <source>
        <dbReference type="EMBL" id="PPK37605.1"/>
    </source>
</evidence>
<dbReference type="CDD" id="cd07185">
    <property type="entry name" value="OmpA_C-like"/>
    <property type="match status" value="1"/>
</dbReference>
<dbReference type="InterPro" id="IPR050330">
    <property type="entry name" value="Bact_OuterMem_StrucFunc"/>
</dbReference>
<dbReference type="Proteomes" id="UP000238541">
    <property type="component" value="Unassembled WGS sequence"/>
</dbReference>
<dbReference type="AlphaFoldDB" id="A0A2S6FJM6"/>
<dbReference type="EMBL" id="NIRS01000004">
    <property type="protein sequence ID" value="PPK37605.1"/>
    <property type="molecule type" value="Genomic_DNA"/>
</dbReference>
<keyword evidence="4" id="KW-0966">Cell projection</keyword>
<comment type="caution">
    <text evidence="4">The sequence shown here is derived from an EMBL/GenBank/DDBJ whole genome shotgun (WGS) entry which is preliminary data.</text>
</comment>
<accession>A0A2S6FJM6</accession>
<protein>
    <submittedName>
        <fullName evidence="4">Flagellar motor protein MotB</fullName>
    </submittedName>
</protein>
<keyword evidence="2" id="KW-0812">Transmembrane</keyword>
<dbReference type="PANTHER" id="PTHR30329:SF21">
    <property type="entry name" value="LIPOPROTEIN YIAD-RELATED"/>
    <property type="match status" value="1"/>
</dbReference>
<keyword evidence="5" id="KW-1185">Reference proteome</keyword>
<evidence type="ECO:0000256" key="1">
    <source>
        <dbReference type="PROSITE-ProRule" id="PRU00473"/>
    </source>
</evidence>
<dbReference type="Pfam" id="PF00691">
    <property type="entry name" value="OmpA"/>
    <property type="match status" value="1"/>
</dbReference>
<dbReference type="GO" id="GO:0016020">
    <property type="term" value="C:membrane"/>
    <property type="evidence" value="ECO:0007669"/>
    <property type="project" value="UniProtKB-UniRule"/>
</dbReference>
<dbReference type="Gene3D" id="3.30.1330.60">
    <property type="entry name" value="OmpA-like domain"/>
    <property type="match status" value="1"/>
</dbReference>
<reference evidence="5" key="1">
    <citation type="submission" date="2017-06" db="EMBL/GenBank/DDBJ databases">
        <authorList>
            <person name="Furmanczyk E.M."/>
        </authorList>
    </citation>
    <scope>NUCLEOTIDE SEQUENCE [LARGE SCALE GENOMIC DNA]</scope>
    <source>
        <strain evidence="5">AP3_16</strain>
    </source>
</reference>
<evidence type="ECO:0000313" key="5">
    <source>
        <dbReference type="Proteomes" id="UP000238541"/>
    </source>
</evidence>